<proteinExistence type="predicted"/>
<evidence type="ECO:0000313" key="4">
    <source>
        <dbReference type="EMBL" id="WCO01007.1"/>
    </source>
</evidence>
<gene>
    <name evidence="4" type="ORF">MUN68_013120</name>
</gene>
<evidence type="ECO:0000259" key="3">
    <source>
        <dbReference type="Pfam" id="PF21167"/>
    </source>
</evidence>
<keyword evidence="5" id="KW-1185">Reference proteome</keyword>
<dbReference type="InterPro" id="IPR016119">
    <property type="entry name" value="Br/Cl_peroxidase_C"/>
</dbReference>
<sequence length="1343" mass="150259">MKPYFTCLLYSLITVFVIYNNPLSGQTFERAEMISGLGILEENNGVAVADYDGDFDLDIFVVAKAIDEDGIEKSHSRLFRNNNNGTFTDVTQDSGLVNLLTSEDETIETFALDGFKYGAFFGDYDNDGYPDLFFTHIYNVQLFHNEGDGTFIEVTENAGIQSFNDCRNTGASWFDYNNDGLLDIFINDWRRCSSNKLYKNLGNGTFQDVSVEAGLNDDFPVASYTSIPFDFNSDGLMDLYVTNDFDKANDLNINQAGTSFYEDAQNYGLDNIINDMGIAISDFNNDGDFDFFITGIDKNALLENDGNNHFTETSLVNNIPETGWAWGTRFADFDLDGDEDLIIVNGYDFEDRSTENNVYYKNLASEGQIGFDDYSDVVGFNDLTVSVEAIDFDFDNDGDLDVFVSNSDQNSFLYENKLLNFYEPITLNWFKVLLQGTVSNRNAIGTTLTITTDLGQFKRYYTGVGFLSQSLQPVHFGLGNENVITELEIKWPNGLIETYQNLDANTTVRVVEGQGIMVLDIEPSQKIFGCTDPESCTYNPDAVIDNGSCTYLQSNQISGNTSSGFLVAETYTYPIASGSTAIWEITGGEIIEGQGTNTVIVKWGLNETGSLSVRETDGTCFSLEDHIEVSLNINEIPEDVSIARVWNEVLLEAIRNDFARPTVHARNLFHSSVAMYDAWAIYDEVARPYLIGNSLNDFSSTLEDFIPIESIETSRKKAISYAMYRLLSYRFQNSPNADESQRLFDLIMDQLGYETETASSTVYQFGNAAALGNYIAETIMAYGNIDGSREFTQFDNAYYEPVNSALAPVVPTQVEMQNPNRWQPLSLDTYIDQSGNLITGSTIDFLSPEWGNVLSFAMTEDESVTYERDGDTYKVYNDPNMPPYLSLTENNTSSDAYKLGFSMVSIWGSHLDSSDGVLWDISPGAIGNTNIDDFPTEYEDYPNFYNIIDGGDIGTGHSQNPITGQPYESNIVPRGDYARVLAEFWADGPDSETPPGHWFTILNYVNEHPLLEKRFQGEGAVLDDLEWDVKSYFILGGTMHDAAISAWSIKGWYDYVRPISAIRFMALLGQSTDENLDNYNIAGIPLLDGYVEVVEIGDPLVGSDNQHLNKIKLYTWKGPDFIDNEQTDEAGVGWVLAENWWPYQRPTFVTPPFAGFVSGHSTYSRAAAEVLTKFTGSEFFPGGIGEFVAKQNEFLVFEEGPSVDVTLQWATYRDASDQTSLSRIWGGIHPPADDLPGRIIGKKVGLDAFDFAVPYFKGEIESVQDESQIVFPNPVLNFEVFITKTNAFDSFSLFDIRGRQIAIIDVDFNEFSRRTKLQFPQDTSEGLYILYINGNSTMLLLEN</sequence>
<dbReference type="Gene3D" id="1.10.606.10">
    <property type="entry name" value="Vanadium-containing Chloroperoxidase, domain 2"/>
    <property type="match status" value="1"/>
</dbReference>
<evidence type="ECO:0000256" key="1">
    <source>
        <dbReference type="ARBA" id="ARBA00022729"/>
    </source>
</evidence>
<feature type="domain" description="ASPIC/UnbV" evidence="2">
    <location>
        <begin position="443"/>
        <end position="508"/>
    </location>
</feature>
<dbReference type="RefSeq" id="WP_249996012.1">
    <property type="nucleotide sequence ID" value="NZ_CP116221.1"/>
</dbReference>
<dbReference type="SUPFAM" id="SSF48317">
    <property type="entry name" value="Acid phosphatase/Vanadium-dependent haloperoxidase"/>
    <property type="match status" value="1"/>
</dbReference>
<evidence type="ECO:0000313" key="5">
    <source>
        <dbReference type="Proteomes" id="UP001202717"/>
    </source>
</evidence>
<dbReference type="InterPro" id="IPR011519">
    <property type="entry name" value="UnbV_ASPIC"/>
</dbReference>
<keyword evidence="1" id="KW-0732">Signal</keyword>
<organism evidence="4 5">
    <name type="scientific">Psychroserpens ponticola</name>
    <dbReference type="NCBI Taxonomy" id="2932268"/>
    <lineage>
        <taxon>Bacteria</taxon>
        <taxon>Pseudomonadati</taxon>
        <taxon>Bacteroidota</taxon>
        <taxon>Flavobacteriia</taxon>
        <taxon>Flavobacteriales</taxon>
        <taxon>Flavobacteriaceae</taxon>
        <taxon>Psychroserpens</taxon>
    </lineage>
</organism>
<reference evidence="4 5" key="1">
    <citation type="submission" date="2023-01" db="EMBL/GenBank/DDBJ databases">
        <title>Psychroserpens ponticola sp. nov., isolated from seawater.</title>
        <authorList>
            <person name="Kristyanto S."/>
            <person name="Jung J."/>
            <person name="Kim J.M."/>
            <person name="Jeon C.O."/>
        </authorList>
    </citation>
    <scope>NUCLEOTIDE SEQUENCE [LARGE SCALE GENOMIC DNA]</scope>
    <source>
        <strain evidence="4 5">MSW6</strain>
    </source>
</reference>
<dbReference type="Pfam" id="PF07593">
    <property type="entry name" value="UnbV_ASPIC"/>
    <property type="match status" value="1"/>
</dbReference>
<dbReference type="InterPro" id="IPR049283">
    <property type="entry name" value="DUF6851"/>
</dbReference>
<dbReference type="InterPro" id="IPR036938">
    <property type="entry name" value="PAP2/HPO_sf"/>
</dbReference>
<dbReference type="Pfam" id="PF13517">
    <property type="entry name" value="FG-GAP_3"/>
    <property type="match status" value="2"/>
</dbReference>
<dbReference type="Proteomes" id="UP001202717">
    <property type="component" value="Chromosome"/>
</dbReference>
<dbReference type="InterPro" id="IPR013517">
    <property type="entry name" value="FG-GAP"/>
</dbReference>
<dbReference type="CDD" id="cd03398">
    <property type="entry name" value="PAP2_haloperoxidase"/>
    <property type="match status" value="1"/>
</dbReference>
<dbReference type="InterPro" id="IPR028994">
    <property type="entry name" value="Integrin_alpha_N"/>
</dbReference>
<dbReference type="PANTHER" id="PTHR16026:SF0">
    <property type="entry name" value="CARTILAGE ACIDIC PROTEIN 1"/>
    <property type="match status" value="1"/>
</dbReference>
<dbReference type="InterPro" id="IPR027039">
    <property type="entry name" value="Crtac1"/>
</dbReference>
<evidence type="ECO:0000259" key="2">
    <source>
        <dbReference type="Pfam" id="PF07593"/>
    </source>
</evidence>
<protein>
    <submittedName>
        <fullName evidence="4">FG-GAP-like repeat-containing protein</fullName>
    </submittedName>
</protein>
<dbReference type="Pfam" id="PF21167">
    <property type="entry name" value="DUF6851"/>
    <property type="match status" value="1"/>
</dbReference>
<name>A0ABY7RW69_9FLAO</name>
<feature type="domain" description="DUF6851" evidence="3">
    <location>
        <begin position="673"/>
        <end position="824"/>
    </location>
</feature>
<dbReference type="EMBL" id="CP116221">
    <property type="protein sequence ID" value="WCO01007.1"/>
    <property type="molecule type" value="Genomic_DNA"/>
</dbReference>
<dbReference type="PANTHER" id="PTHR16026">
    <property type="entry name" value="CARTILAGE ACIDIC PROTEIN 1"/>
    <property type="match status" value="1"/>
</dbReference>
<accession>A0ABY7RW69</accession>
<dbReference type="SUPFAM" id="SSF69318">
    <property type="entry name" value="Integrin alpha N-terminal domain"/>
    <property type="match status" value="1"/>
</dbReference>